<dbReference type="OMA" id="SCYSQFF"/>
<keyword evidence="5" id="KW-1133">Transmembrane helix</keyword>
<keyword evidence="2" id="KW-0863">Zinc-finger</keyword>
<evidence type="ECO:0000313" key="8">
    <source>
        <dbReference type="Proteomes" id="UP000036987"/>
    </source>
</evidence>
<dbReference type="PROSITE" id="PS51292">
    <property type="entry name" value="ZF_RING_CH"/>
    <property type="match status" value="1"/>
</dbReference>
<protein>
    <recommendedName>
        <fullName evidence="6">RING-CH-type domain-containing protein</fullName>
    </recommendedName>
</protein>
<dbReference type="STRING" id="29655.A0A0K9NH95"/>
<feature type="domain" description="RING-CH-type" evidence="6">
    <location>
        <begin position="95"/>
        <end position="160"/>
    </location>
</feature>
<name>A0A0K9NH95_ZOSMR</name>
<dbReference type="GO" id="GO:0008270">
    <property type="term" value="F:zinc ion binding"/>
    <property type="evidence" value="ECO:0007669"/>
    <property type="project" value="UniProtKB-KW"/>
</dbReference>
<dbReference type="EMBL" id="LFYR01002227">
    <property type="protein sequence ID" value="KMZ56104.1"/>
    <property type="molecule type" value="Genomic_DNA"/>
</dbReference>
<evidence type="ECO:0000313" key="7">
    <source>
        <dbReference type="EMBL" id="KMZ56104.1"/>
    </source>
</evidence>
<dbReference type="OrthoDB" id="1912066at2759"/>
<dbReference type="PANTHER" id="PTHR46214:SF30">
    <property type="entry name" value="OS01G0850200 PROTEIN"/>
    <property type="match status" value="1"/>
</dbReference>
<dbReference type="Pfam" id="PF12906">
    <property type="entry name" value="RINGv"/>
    <property type="match status" value="1"/>
</dbReference>
<dbReference type="SMART" id="SM00744">
    <property type="entry name" value="RINGv"/>
    <property type="match status" value="1"/>
</dbReference>
<gene>
    <name evidence="7" type="ORF">ZOSMA_99G00340</name>
</gene>
<dbReference type="PANTHER" id="PTHR46214">
    <property type="entry name" value="ZINC FINGER, RING-CH-TYPE"/>
    <property type="match status" value="1"/>
</dbReference>
<keyword evidence="3" id="KW-0862">Zinc</keyword>
<feature type="region of interest" description="Disordered" evidence="4">
    <location>
        <begin position="1"/>
        <end position="24"/>
    </location>
</feature>
<proteinExistence type="predicted"/>
<organism evidence="7 8">
    <name type="scientific">Zostera marina</name>
    <name type="common">Eelgrass</name>
    <dbReference type="NCBI Taxonomy" id="29655"/>
    <lineage>
        <taxon>Eukaryota</taxon>
        <taxon>Viridiplantae</taxon>
        <taxon>Streptophyta</taxon>
        <taxon>Embryophyta</taxon>
        <taxon>Tracheophyta</taxon>
        <taxon>Spermatophyta</taxon>
        <taxon>Magnoliopsida</taxon>
        <taxon>Liliopsida</taxon>
        <taxon>Zosteraceae</taxon>
        <taxon>Zostera</taxon>
    </lineage>
</organism>
<evidence type="ECO:0000256" key="1">
    <source>
        <dbReference type="ARBA" id="ARBA00022723"/>
    </source>
</evidence>
<keyword evidence="8" id="KW-1185">Reference proteome</keyword>
<keyword evidence="5" id="KW-0812">Transmembrane</keyword>
<feature type="transmembrane region" description="Helical" evidence="5">
    <location>
        <begin position="205"/>
        <end position="223"/>
    </location>
</feature>
<dbReference type="SUPFAM" id="SSF57850">
    <property type="entry name" value="RING/U-box"/>
    <property type="match status" value="1"/>
</dbReference>
<dbReference type="AlphaFoldDB" id="A0A0K9NH95"/>
<accession>A0A0K9NH95</accession>
<evidence type="ECO:0000256" key="2">
    <source>
        <dbReference type="ARBA" id="ARBA00022771"/>
    </source>
</evidence>
<dbReference type="InterPro" id="IPR011016">
    <property type="entry name" value="Znf_RING-CH"/>
</dbReference>
<evidence type="ECO:0000256" key="4">
    <source>
        <dbReference type="SAM" id="MobiDB-lite"/>
    </source>
</evidence>
<keyword evidence="1" id="KW-0479">Metal-binding</keyword>
<keyword evidence="5" id="KW-0472">Membrane</keyword>
<evidence type="ECO:0000256" key="3">
    <source>
        <dbReference type="ARBA" id="ARBA00022833"/>
    </source>
</evidence>
<sequence>METIVGGEAGKDRAREEEEEEDIEKGVGVVTMNDDSDESRYFSDLEDRSWHSPYDCVGSSLDDFQVSCVSDSEIDGDGGLMSDSSSTVEVVVVKADDIVDKVCRICHLSLQGTPESGIPIELGCSCKHDLAASHNQCAETWFKIRGNKICEICGSTAKNVVCVPETDIFEEPNTTNNIDGTVSANTNTATVQNSETRNFWHGHRFLNALLACMVFAFVISWLFHFNVPG</sequence>
<comment type="caution">
    <text evidence="7">The sequence shown here is derived from an EMBL/GenBank/DDBJ whole genome shotgun (WGS) entry which is preliminary data.</text>
</comment>
<dbReference type="InterPro" id="IPR013083">
    <property type="entry name" value="Znf_RING/FYVE/PHD"/>
</dbReference>
<evidence type="ECO:0000259" key="6">
    <source>
        <dbReference type="PROSITE" id="PS51292"/>
    </source>
</evidence>
<dbReference type="Proteomes" id="UP000036987">
    <property type="component" value="Unassembled WGS sequence"/>
</dbReference>
<dbReference type="Gene3D" id="3.30.40.10">
    <property type="entry name" value="Zinc/RING finger domain, C3HC4 (zinc finger)"/>
    <property type="match status" value="1"/>
</dbReference>
<reference evidence="8" key="1">
    <citation type="journal article" date="2016" name="Nature">
        <title>The genome of the seagrass Zostera marina reveals angiosperm adaptation to the sea.</title>
        <authorList>
            <person name="Olsen J.L."/>
            <person name="Rouze P."/>
            <person name="Verhelst B."/>
            <person name="Lin Y.-C."/>
            <person name="Bayer T."/>
            <person name="Collen J."/>
            <person name="Dattolo E."/>
            <person name="De Paoli E."/>
            <person name="Dittami S."/>
            <person name="Maumus F."/>
            <person name="Michel G."/>
            <person name="Kersting A."/>
            <person name="Lauritano C."/>
            <person name="Lohaus R."/>
            <person name="Toepel M."/>
            <person name="Tonon T."/>
            <person name="Vanneste K."/>
            <person name="Amirebrahimi M."/>
            <person name="Brakel J."/>
            <person name="Bostroem C."/>
            <person name="Chovatia M."/>
            <person name="Grimwood J."/>
            <person name="Jenkins J.W."/>
            <person name="Jueterbock A."/>
            <person name="Mraz A."/>
            <person name="Stam W.T."/>
            <person name="Tice H."/>
            <person name="Bornberg-Bauer E."/>
            <person name="Green P.J."/>
            <person name="Pearson G.A."/>
            <person name="Procaccini G."/>
            <person name="Duarte C.M."/>
            <person name="Schmutz J."/>
            <person name="Reusch T.B.H."/>
            <person name="Van de Peer Y."/>
        </authorList>
    </citation>
    <scope>NUCLEOTIDE SEQUENCE [LARGE SCALE GENOMIC DNA]</scope>
    <source>
        <strain evidence="8">cv. Finnish</strain>
    </source>
</reference>
<evidence type="ECO:0000256" key="5">
    <source>
        <dbReference type="SAM" id="Phobius"/>
    </source>
</evidence>